<dbReference type="Proteomes" id="UP001054945">
    <property type="component" value="Unassembled WGS sequence"/>
</dbReference>
<evidence type="ECO:0000256" key="2">
    <source>
        <dbReference type="SAM" id="SignalP"/>
    </source>
</evidence>
<organism evidence="3 4">
    <name type="scientific">Caerostris extrusa</name>
    <name type="common">Bark spider</name>
    <name type="synonym">Caerostris bankana</name>
    <dbReference type="NCBI Taxonomy" id="172846"/>
    <lineage>
        <taxon>Eukaryota</taxon>
        <taxon>Metazoa</taxon>
        <taxon>Ecdysozoa</taxon>
        <taxon>Arthropoda</taxon>
        <taxon>Chelicerata</taxon>
        <taxon>Arachnida</taxon>
        <taxon>Araneae</taxon>
        <taxon>Araneomorphae</taxon>
        <taxon>Entelegynae</taxon>
        <taxon>Araneoidea</taxon>
        <taxon>Araneidae</taxon>
        <taxon>Caerostris</taxon>
    </lineage>
</organism>
<gene>
    <name evidence="3" type="ORF">CEXT_180641</name>
</gene>
<dbReference type="AlphaFoldDB" id="A0AAV4XK95"/>
<sequence>MKSSALFMILVLVFCAVVLVAESAPSTPRRRAGQKRKDAEEHHQLSAKYSRDNLDIIFAFFQLTVNKYQMNPSRLLTMCILAGF</sequence>
<name>A0AAV4XK95_CAEEX</name>
<dbReference type="EMBL" id="BPLR01000367">
    <property type="protein sequence ID" value="GIY94234.1"/>
    <property type="molecule type" value="Genomic_DNA"/>
</dbReference>
<feature type="chain" id="PRO_5043910149" evidence="2">
    <location>
        <begin position="24"/>
        <end position="84"/>
    </location>
</feature>
<keyword evidence="4" id="KW-1185">Reference proteome</keyword>
<keyword evidence="2" id="KW-0732">Signal</keyword>
<evidence type="ECO:0000313" key="3">
    <source>
        <dbReference type="EMBL" id="GIY94234.1"/>
    </source>
</evidence>
<feature type="region of interest" description="Disordered" evidence="1">
    <location>
        <begin position="25"/>
        <end position="46"/>
    </location>
</feature>
<feature type="compositionally biased region" description="Basic and acidic residues" evidence="1">
    <location>
        <begin position="35"/>
        <end position="46"/>
    </location>
</feature>
<evidence type="ECO:0000256" key="1">
    <source>
        <dbReference type="SAM" id="MobiDB-lite"/>
    </source>
</evidence>
<accession>A0AAV4XK95</accession>
<feature type="signal peptide" evidence="2">
    <location>
        <begin position="1"/>
        <end position="23"/>
    </location>
</feature>
<comment type="caution">
    <text evidence="3">The sequence shown here is derived from an EMBL/GenBank/DDBJ whole genome shotgun (WGS) entry which is preliminary data.</text>
</comment>
<evidence type="ECO:0000313" key="4">
    <source>
        <dbReference type="Proteomes" id="UP001054945"/>
    </source>
</evidence>
<reference evidence="3 4" key="1">
    <citation type="submission" date="2021-06" db="EMBL/GenBank/DDBJ databases">
        <title>Caerostris extrusa draft genome.</title>
        <authorList>
            <person name="Kono N."/>
            <person name="Arakawa K."/>
        </authorList>
    </citation>
    <scope>NUCLEOTIDE SEQUENCE [LARGE SCALE GENOMIC DNA]</scope>
</reference>
<protein>
    <submittedName>
        <fullName evidence="3">Uncharacterized protein</fullName>
    </submittedName>
</protein>
<proteinExistence type="predicted"/>